<feature type="transmembrane region" description="Helical" evidence="8">
    <location>
        <begin position="145"/>
        <end position="163"/>
    </location>
</feature>
<dbReference type="InterPro" id="IPR003439">
    <property type="entry name" value="ABC_transporter-like_ATP-bd"/>
</dbReference>
<dbReference type="GO" id="GO:0005886">
    <property type="term" value="C:plasma membrane"/>
    <property type="evidence" value="ECO:0007669"/>
    <property type="project" value="UniProtKB-SubCell"/>
</dbReference>
<keyword evidence="5 11" id="KW-0067">ATP-binding</keyword>
<keyword evidence="6 8" id="KW-1133">Transmembrane helix</keyword>
<keyword evidence="3 8" id="KW-0812">Transmembrane</keyword>
<dbReference type="SUPFAM" id="SSF52540">
    <property type="entry name" value="P-loop containing nucleoside triphosphate hydrolases"/>
    <property type="match status" value="1"/>
</dbReference>
<evidence type="ECO:0000259" key="10">
    <source>
        <dbReference type="PROSITE" id="PS50929"/>
    </source>
</evidence>
<dbReference type="PANTHER" id="PTHR43394">
    <property type="entry name" value="ATP-DEPENDENT PERMEASE MDL1, MITOCHONDRIAL"/>
    <property type="match status" value="1"/>
</dbReference>
<feature type="domain" description="ABC transporter" evidence="9">
    <location>
        <begin position="358"/>
        <end position="592"/>
    </location>
</feature>
<feature type="transmembrane region" description="Helical" evidence="8">
    <location>
        <begin position="208"/>
        <end position="229"/>
    </location>
</feature>
<dbReference type="SMART" id="SM00382">
    <property type="entry name" value="AAA"/>
    <property type="match status" value="1"/>
</dbReference>
<name>A0A7C5Z3M5_9FIRM</name>
<evidence type="ECO:0000256" key="5">
    <source>
        <dbReference type="ARBA" id="ARBA00022840"/>
    </source>
</evidence>
<dbReference type="GO" id="GO:0005524">
    <property type="term" value="F:ATP binding"/>
    <property type="evidence" value="ECO:0007669"/>
    <property type="project" value="UniProtKB-KW"/>
</dbReference>
<dbReference type="InterPro" id="IPR027417">
    <property type="entry name" value="P-loop_NTPase"/>
</dbReference>
<dbReference type="GO" id="GO:0015421">
    <property type="term" value="F:ABC-type oligopeptide transporter activity"/>
    <property type="evidence" value="ECO:0007669"/>
    <property type="project" value="TreeGrafter"/>
</dbReference>
<evidence type="ECO:0000256" key="2">
    <source>
        <dbReference type="ARBA" id="ARBA00022448"/>
    </source>
</evidence>
<dbReference type="EMBL" id="DRUZ01000035">
    <property type="protein sequence ID" value="HHS01455.1"/>
    <property type="molecule type" value="Genomic_DNA"/>
</dbReference>
<evidence type="ECO:0000256" key="1">
    <source>
        <dbReference type="ARBA" id="ARBA00004651"/>
    </source>
</evidence>
<evidence type="ECO:0000256" key="4">
    <source>
        <dbReference type="ARBA" id="ARBA00022741"/>
    </source>
</evidence>
<dbReference type="PROSITE" id="PS50929">
    <property type="entry name" value="ABC_TM1F"/>
    <property type="match status" value="1"/>
</dbReference>
<dbReference type="Gene3D" id="1.20.1560.10">
    <property type="entry name" value="ABC transporter type 1, transmembrane domain"/>
    <property type="match status" value="1"/>
</dbReference>
<dbReference type="Pfam" id="PF00005">
    <property type="entry name" value="ABC_tran"/>
    <property type="match status" value="1"/>
</dbReference>
<keyword evidence="2" id="KW-0813">Transport</keyword>
<sequence length="598" mass="67801">MKRILNSKLIRLFSYMWKEGGNPFLGILYTVSMLAIASQSFMFNYIAAVGVKRFTDAIFQSNYRQFISGISFIFKYFILVAILLTIFGYIYQYSIRKTTIIIRKNILKKILSLSLTNFEKKHSGDFISRLNNDVAVAEGAYSWQVMVLAMGFISLFGSSVVIFSINKILFLYSLFAGLLNLVFNSIFIRPLRVVSNRIQQKIADITSLFSDIVAGAFVIRSFNIGKVIYEKFVHANLMLLKLSLKRVHYNSILASFNYSFGYLVFLGQIVVGGFLIIDDKLTFGNLIACIQVSHLLICFFGAIGQFLTSLQGSLAGAERIFEILDLNDIEYSPKELFAESEKSSKKCWNEYITSDACVEFRNVSFSYNNSKDVLKDVSFKIEKGSKIAFVGESGGGKSTIFKLLLNLYEPNSGQILIFGKDIKEYTKSELRDLISYVSQDIYLFNETVFENIRVGRLDATKKEVIQAAQMAHAHEFIMNLHDKYDTIIGERGVMLSGGQRQRIAIARAILKNSPIILLDEATSFLDSESERLLIDVLQNLMKDKTILMTAHRLSTAEFADFVYVIENGAVVESGTHNELIEKDGRYAYLFRKWSAQKI</sequence>
<dbReference type="AlphaFoldDB" id="A0A7C5Z3M5"/>
<comment type="caution">
    <text evidence="11">The sequence shown here is derived from an EMBL/GenBank/DDBJ whole genome shotgun (WGS) entry which is preliminary data.</text>
</comment>
<evidence type="ECO:0000259" key="9">
    <source>
        <dbReference type="PROSITE" id="PS50893"/>
    </source>
</evidence>
<gene>
    <name evidence="11" type="ORF">ENL71_02830</name>
</gene>
<dbReference type="Gene3D" id="3.40.50.300">
    <property type="entry name" value="P-loop containing nucleotide triphosphate hydrolases"/>
    <property type="match status" value="1"/>
</dbReference>
<protein>
    <submittedName>
        <fullName evidence="11">ABC transporter ATP-binding protein</fullName>
    </submittedName>
</protein>
<evidence type="ECO:0000256" key="6">
    <source>
        <dbReference type="ARBA" id="ARBA00022989"/>
    </source>
</evidence>
<dbReference type="InterPro" id="IPR011527">
    <property type="entry name" value="ABC1_TM_dom"/>
</dbReference>
<evidence type="ECO:0000256" key="7">
    <source>
        <dbReference type="ARBA" id="ARBA00023136"/>
    </source>
</evidence>
<dbReference type="CDD" id="cd07346">
    <property type="entry name" value="ABC_6TM_exporters"/>
    <property type="match status" value="1"/>
</dbReference>
<dbReference type="Pfam" id="PF00664">
    <property type="entry name" value="ABC_membrane"/>
    <property type="match status" value="1"/>
</dbReference>
<evidence type="ECO:0000256" key="3">
    <source>
        <dbReference type="ARBA" id="ARBA00022692"/>
    </source>
</evidence>
<dbReference type="GO" id="GO:0016887">
    <property type="term" value="F:ATP hydrolysis activity"/>
    <property type="evidence" value="ECO:0007669"/>
    <property type="project" value="InterPro"/>
</dbReference>
<feature type="domain" description="ABC transmembrane type-1" evidence="10">
    <location>
        <begin position="40"/>
        <end position="312"/>
    </location>
</feature>
<dbReference type="SUPFAM" id="SSF90123">
    <property type="entry name" value="ABC transporter transmembrane region"/>
    <property type="match status" value="1"/>
</dbReference>
<evidence type="ECO:0000313" key="11">
    <source>
        <dbReference type="EMBL" id="HHS01455.1"/>
    </source>
</evidence>
<dbReference type="PROSITE" id="PS50893">
    <property type="entry name" value="ABC_TRANSPORTER_2"/>
    <property type="match status" value="1"/>
</dbReference>
<accession>A0A7C5Z3M5</accession>
<dbReference type="InterPro" id="IPR003593">
    <property type="entry name" value="AAA+_ATPase"/>
</dbReference>
<keyword evidence="4" id="KW-0547">Nucleotide-binding</keyword>
<dbReference type="PANTHER" id="PTHR43394:SF1">
    <property type="entry name" value="ATP-BINDING CASSETTE SUB-FAMILY B MEMBER 10, MITOCHONDRIAL"/>
    <property type="match status" value="1"/>
</dbReference>
<feature type="transmembrane region" description="Helical" evidence="8">
    <location>
        <begin position="66"/>
        <end position="91"/>
    </location>
</feature>
<organism evidence="11">
    <name type="scientific">Caldicellulosiruptor owensensis</name>
    <dbReference type="NCBI Taxonomy" id="55205"/>
    <lineage>
        <taxon>Bacteria</taxon>
        <taxon>Bacillati</taxon>
        <taxon>Bacillota</taxon>
        <taxon>Bacillota incertae sedis</taxon>
        <taxon>Caldicellulosiruptorales</taxon>
        <taxon>Caldicellulosiruptoraceae</taxon>
        <taxon>Caldicellulosiruptor</taxon>
    </lineage>
</organism>
<dbReference type="FunFam" id="3.40.50.300:FF:000287">
    <property type="entry name" value="Multidrug ABC transporter ATP-binding protein"/>
    <property type="match status" value="1"/>
</dbReference>
<keyword evidence="7 8" id="KW-0472">Membrane</keyword>
<reference evidence="11" key="1">
    <citation type="journal article" date="2020" name="mSystems">
        <title>Genome- and Community-Level Interaction Insights into Carbon Utilization and Element Cycling Functions of Hydrothermarchaeota in Hydrothermal Sediment.</title>
        <authorList>
            <person name="Zhou Z."/>
            <person name="Liu Y."/>
            <person name="Xu W."/>
            <person name="Pan J."/>
            <person name="Luo Z.H."/>
            <person name="Li M."/>
        </authorList>
    </citation>
    <scope>NUCLEOTIDE SEQUENCE [LARGE SCALE GENOMIC DNA]</scope>
    <source>
        <strain evidence="11">SpSt-102</strain>
    </source>
</reference>
<proteinExistence type="predicted"/>
<feature type="transmembrane region" description="Helical" evidence="8">
    <location>
        <begin position="249"/>
        <end position="276"/>
    </location>
</feature>
<feature type="transmembrane region" description="Helical" evidence="8">
    <location>
        <begin position="169"/>
        <end position="188"/>
    </location>
</feature>
<evidence type="ECO:0000256" key="8">
    <source>
        <dbReference type="SAM" id="Phobius"/>
    </source>
</evidence>
<feature type="transmembrane region" description="Helical" evidence="8">
    <location>
        <begin position="283"/>
        <end position="303"/>
    </location>
</feature>
<dbReference type="InterPro" id="IPR036640">
    <property type="entry name" value="ABC1_TM_sf"/>
</dbReference>
<dbReference type="InterPro" id="IPR039421">
    <property type="entry name" value="Type_1_exporter"/>
</dbReference>
<feature type="transmembrane region" description="Helical" evidence="8">
    <location>
        <begin position="21"/>
        <end position="46"/>
    </location>
</feature>
<dbReference type="InterPro" id="IPR017871">
    <property type="entry name" value="ABC_transporter-like_CS"/>
</dbReference>
<dbReference type="PROSITE" id="PS00211">
    <property type="entry name" value="ABC_TRANSPORTER_1"/>
    <property type="match status" value="1"/>
</dbReference>
<comment type="subcellular location">
    <subcellularLocation>
        <location evidence="1">Cell membrane</location>
        <topology evidence="1">Multi-pass membrane protein</topology>
    </subcellularLocation>
</comment>